<dbReference type="InterPro" id="IPR011990">
    <property type="entry name" value="TPR-like_helical_dom_sf"/>
</dbReference>
<evidence type="ECO:0000313" key="4">
    <source>
        <dbReference type="EMBL" id="JAT58945.1"/>
    </source>
</evidence>
<dbReference type="AlphaFoldDB" id="A0A1D1XKF6"/>
<feature type="repeat" description="PPR" evidence="2">
    <location>
        <begin position="138"/>
        <end position="172"/>
    </location>
</feature>
<evidence type="ECO:0000313" key="3">
    <source>
        <dbReference type="EMBL" id="JAT42842.1"/>
    </source>
</evidence>
<dbReference type="InterPro" id="IPR002885">
    <property type="entry name" value="PPR_rpt"/>
</dbReference>
<dbReference type="PANTHER" id="PTHR47003:SF3">
    <property type="entry name" value="SMALL RIBOSOMAL SUBUNIT PROTEIN MS81 (RPPR8)"/>
    <property type="match status" value="1"/>
</dbReference>
<feature type="repeat" description="PPR" evidence="2">
    <location>
        <begin position="418"/>
        <end position="452"/>
    </location>
</feature>
<dbReference type="Gene3D" id="1.25.40.10">
    <property type="entry name" value="Tetratricopeptide repeat domain"/>
    <property type="match status" value="3"/>
</dbReference>
<dbReference type="EMBL" id="GDJX01008991">
    <property type="protein sequence ID" value="JAT58945.1"/>
    <property type="molecule type" value="Transcribed_RNA"/>
</dbReference>
<keyword evidence="1" id="KW-0677">Repeat</keyword>
<feature type="repeat" description="PPR" evidence="2">
    <location>
        <begin position="525"/>
        <end position="559"/>
    </location>
</feature>
<name>A0A1D1XKF6_9ARAE</name>
<dbReference type="GO" id="GO:0008380">
    <property type="term" value="P:RNA splicing"/>
    <property type="evidence" value="ECO:0007669"/>
    <property type="project" value="InterPro"/>
</dbReference>
<evidence type="ECO:0000256" key="2">
    <source>
        <dbReference type="PROSITE-ProRule" id="PRU00708"/>
    </source>
</evidence>
<dbReference type="PANTHER" id="PTHR47003">
    <property type="entry name" value="OS01G0970900 PROTEIN"/>
    <property type="match status" value="1"/>
</dbReference>
<dbReference type="EMBL" id="GDJX01025094">
    <property type="protein sequence ID" value="JAT42842.1"/>
    <property type="molecule type" value="Transcribed_RNA"/>
</dbReference>
<reference evidence="3" key="1">
    <citation type="submission" date="2015-07" db="EMBL/GenBank/DDBJ databases">
        <title>Transcriptome Assembly of Anthurium amnicola.</title>
        <authorList>
            <person name="Suzuki J."/>
        </authorList>
    </citation>
    <scope>NUCLEOTIDE SEQUENCE</scope>
</reference>
<dbReference type="PROSITE" id="PS51375">
    <property type="entry name" value="PPR"/>
    <property type="match status" value="3"/>
</dbReference>
<sequence length="647" mass="71401">MMRSAWRALLLRGPPRRIPTPAGSAHEPLSDLQVRPPIAPGPGFLPNPLERHAARGPGFRRLSSEAAAVDANGPDHSHVIGIFSGASGPDEIQAQLESAGISMDHGAVNSVLRRLGESPQVARRVFGWVTERENGILSSKSYNLMLQILGAEGKSTEFWNLLEGMKKKGYGLSKNTFLKVSKSFDDKGMVKDLGLLKEIYDSNSPENYVTRMSARIYKVLREGDELGDGVWRELKVMDISLSPDLVVAVLDRLCMYPTKAFLFFRWAIDNPSFEVDGRSCNVMARVLGREDCIQDFWTVLKEMRDGGHDLESETYAQLSKRFSQRKMMKEAVDLYEYAMGGVKKPPPGDFSCLLQKVTVSKELDVSLISRLVRVFIGAGYTVKDSVFNGVVKSLAGVGRLEECDKLLKAIVEGGFVANTAVCDTVVVGLSNAGRLDEATRFLVEMECSGHNLYSKTWASLIQRYSLAASTEKALSCFHSMVERKGGENAGCAFDSLVIAFCQKNKDVDACKVLTEMVDSRQLQPWHRTYKFLIGRLLSKGKLKEASGLLGLMKRHGFPPFIDPFIDHISEFGNGEDAVVFLKAMTVKNFPSISVFIRTFEALLKAGRQEVAHDLLSKSPGYVRSHADILSLFFSMKSPGAMSTAEPA</sequence>
<dbReference type="Pfam" id="PF01535">
    <property type="entry name" value="PPR"/>
    <property type="match status" value="4"/>
</dbReference>
<organism evidence="3">
    <name type="scientific">Anthurium amnicola</name>
    <dbReference type="NCBI Taxonomy" id="1678845"/>
    <lineage>
        <taxon>Eukaryota</taxon>
        <taxon>Viridiplantae</taxon>
        <taxon>Streptophyta</taxon>
        <taxon>Embryophyta</taxon>
        <taxon>Tracheophyta</taxon>
        <taxon>Spermatophyta</taxon>
        <taxon>Magnoliopsida</taxon>
        <taxon>Liliopsida</taxon>
        <taxon>Araceae</taxon>
        <taxon>Pothoideae</taxon>
        <taxon>Potheae</taxon>
        <taxon>Anthurium</taxon>
    </lineage>
</organism>
<accession>A0A1D1XKF6</accession>
<evidence type="ECO:0000256" key="1">
    <source>
        <dbReference type="ARBA" id="ARBA00022737"/>
    </source>
</evidence>
<dbReference type="InterPro" id="IPR044578">
    <property type="entry name" value="BIR6-like"/>
</dbReference>
<gene>
    <name evidence="3" type="primary">At5g15980_2</name>
    <name evidence="4" type="synonym">At5g15980_0</name>
    <name evidence="4" type="ORF">g.96183</name>
    <name evidence="3" type="ORF">g.96184</name>
</gene>
<protein>
    <submittedName>
        <fullName evidence="3">Pentatricopeptide repeat-containing protein At5g15980, mitochondrial</fullName>
    </submittedName>
</protein>
<proteinExistence type="predicted"/>